<keyword evidence="2" id="KW-0808">Transferase</keyword>
<evidence type="ECO:0000313" key="2">
    <source>
        <dbReference type="EMBL" id="NUU19388.1"/>
    </source>
</evidence>
<name>A0A7Y6DZ67_9CELL</name>
<dbReference type="GO" id="GO:0008168">
    <property type="term" value="F:methyltransferase activity"/>
    <property type="evidence" value="ECO:0007669"/>
    <property type="project" value="UniProtKB-KW"/>
</dbReference>
<dbReference type="SUPFAM" id="SSF53335">
    <property type="entry name" value="S-adenosyl-L-methionine-dependent methyltransferases"/>
    <property type="match status" value="1"/>
</dbReference>
<dbReference type="RefSeq" id="WP_175349271.1">
    <property type="nucleotide sequence ID" value="NZ_JABMCI010000070.1"/>
</dbReference>
<proteinExistence type="predicted"/>
<dbReference type="Gene3D" id="3.40.50.150">
    <property type="entry name" value="Vaccinia Virus protein VP39"/>
    <property type="match status" value="1"/>
</dbReference>
<evidence type="ECO:0000313" key="3">
    <source>
        <dbReference type="Proteomes" id="UP000565724"/>
    </source>
</evidence>
<dbReference type="Pfam" id="PF13649">
    <property type="entry name" value="Methyltransf_25"/>
    <property type="match status" value="1"/>
</dbReference>
<protein>
    <submittedName>
        <fullName evidence="2">Class I SAM-dependent methyltransferase</fullName>
    </submittedName>
</protein>
<keyword evidence="3" id="KW-1185">Reference proteome</keyword>
<keyword evidence="2" id="KW-0489">Methyltransferase</keyword>
<evidence type="ECO:0000259" key="1">
    <source>
        <dbReference type="Pfam" id="PF13649"/>
    </source>
</evidence>
<feature type="domain" description="Methyltransferase" evidence="1">
    <location>
        <begin position="40"/>
        <end position="132"/>
    </location>
</feature>
<sequence>MDLPRHHTIRETSHRIIDPFTDHQLATLGRALRLDPGATVLDLACGKGELLCTWARDHQTVGTGVDLSTVFVAAARERATSLNVDVTFVQGDASSYVAHEPVDVASCVGATWIGGGVVGTLELLGRSLKPRGIALIGEPFWRAGPPNEFLSLPDLVRQLGDAGWDLVEMVLADEHSWDRYVAAQWLNIRRFLDEHPDDELAPAFREELSTGPLDYVTNQRPNLGWGVFALMRRP</sequence>
<comment type="caution">
    <text evidence="2">The sequence shown here is derived from an EMBL/GenBank/DDBJ whole genome shotgun (WGS) entry which is preliminary data.</text>
</comment>
<dbReference type="EMBL" id="JABMCI010000070">
    <property type="protein sequence ID" value="NUU19388.1"/>
    <property type="molecule type" value="Genomic_DNA"/>
</dbReference>
<dbReference type="AlphaFoldDB" id="A0A7Y6DZ67"/>
<dbReference type="PANTHER" id="PTHR43464:SF3">
    <property type="entry name" value="SAM-DEPENDENT METHYLTRANSFERASE"/>
    <property type="match status" value="1"/>
</dbReference>
<dbReference type="Proteomes" id="UP000565724">
    <property type="component" value="Unassembled WGS sequence"/>
</dbReference>
<accession>A0A7Y6DZ67</accession>
<reference evidence="2 3" key="1">
    <citation type="submission" date="2020-05" db="EMBL/GenBank/DDBJ databases">
        <title>Genome Sequencing of Type Strains.</title>
        <authorList>
            <person name="Lemaire J.F."/>
            <person name="Inderbitzin P."/>
            <person name="Gregorio O.A."/>
            <person name="Collins S.B."/>
            <person name="Wespe N."/>
            <person name="Knight-Connoni V."/>
        </authorList>
    </citation>
    <scope>NUCLEOTIDE SEQUENCE [LARGE SCALE GENOMIC DNA]</scope>
    <source>
        <strain evidence="2 3">ATCC 25174</strain>
    </source>
</reference>
<organism evidence="2 3">
    <name type="scientific">Cellulomonas humilata</name>
    <dbReference type="NCBI Taxonomy" id="144055"/>
    <lineage>
        <taxon>Bacteria</taxon>
        <taxon>Bacillati</taxon>
        <taxon>Actinomycetota</taxon>
        <taxon>Actinomycetes</taxon>
        <taxon>Micrococcales</taxon>
        <taxon>Cellulomonadaceae</taxon>
        <taxon>Cellulomonas</taxon>
    </lineage>
</organism>
<dbReference type="PANTHER" id="PTHR43464">
    <property type="entry name" value="METHYLTRANSFERASE"/>
    <property type="match status" value="1"/>
</dbReference>
<dbReference type="InterPro" id="IPR029063">
    <property type="entry name" value="SAM-dependent_MTases_sf"/>
</dbReference>
<gene>
    <name evidence="2" type="ORF">HP550_19240</name>
</gene>
<dbReference type="CDD" id="cd02440">
    <property type="entry name" value="AdoMet_MTases"/>
    <property type="match status" value="1"/>
</dbReference>
<dbReference type="GO" id="GO:0032259">
    <property type="term" value="P:methylation"/>
    <property type="evidence" value="ECO:0007669"/>
    <property type="project" value="UniProtKB-KW"/>
</dbReference>
<dbReference type="InterPro" id="IPR041698">
    <property type="entry name" value="Methyltransf_25"/>
</dbReference>